<feature type="repeat" description="PPR" evidence="3">
    <location>
        <begin position="504"/>
        <end position="538"/>
    </location>
</feature>
<feature type="repeat" description="PPR" evidence="3">
    <location>
        <begin position="223"/>
        <end position="257"/>
    </location>
</feature>
<evidence type="ECO:0008006" key="6">
    <source>
        <dbReference type="Google" id="ProtNLM"/>
    </source>
</evidence>
<proteinExistence type="inferred from homology"/>
<dbReference type="InterPro" id="IPR050667">
    <property type="entry name" value="PPR-containing_protein"/>
</dbReference>
<dbReference type="PANTHER" id="PTHR47939">
    <property type="entry name" value="MEMBRANE-ASSOCIATED SALT-INDUCIBLE PROTEIN-LIKE"/>
    <property type="match status" value="1"/>
</dbReference>
<feature type="repeat" description="PPR" evidence="3">
    <location>
        <begin position="258"/>
        <end position="292"/>
    </location>
</feature>
<dbReference type="PANTHER" id="PTHR47939:SF13">
    <property type="entry name" value="OS03G0201400 PROTEIN"/>
    <property type="match status" value="1"/>
</dbReference>
<accession>A0AA35ZXC5</accession>
<dbReference type="Pfam" id="PF12854">
    <property type="entry name" value="PPR_1"/>
    <property type="match status" value="1"/>
</dbReference>
<feature type="repeat" description="PPR" evidence="3">
    <location>
        <begin position="469"/>
        <end position="503"/>
    </location>
</feature>
<feature type="repeat" description="PPR" evidence="3">
    <location>
        <begin position="293"/>
        <end position="327"/>
    </location>
</feature>
<dbReference type="AlphaFoldDB" id="A0AA35ZXC5"/>
<keyword evidence="5" id="KW-1185">Reference proteome</keyword>
<evidence type="ECO:0000313" key="4">
    <source>
        <dbReference type="EMBL" id="CAI9300659.1"/>
    </source>
</evidence>
<dbReference type="Pfam" id="PF01535">
    <property type="entry name" value="PPR"/>
    <property type="match status" value="1"/>
</dbReference>
<reference evidence="4" key="1">
    <citation type="submission" date="2023-04" db="EMBL/GenBank/DDBJ databases">
        <authorList>
            <person name="Vijverberg K."/>
            <person name="Xiong W."/>
            <person name="Schranz E."/>
        </authorList>
    </citation>
    <scope>NUCLEOTIDE SEQUENCE</scope>
</reference>
<dbReference type="SUPFAM" id="SSF48452">
    <property type="entry name" value="TPR-like"/>
    <property type="match status" value="1"/>
</dbReference>
<evidence type="ECO:0000256" key="1">
    <source>
        <dbReference type="ARBA" id="ARBA00007626"/>
    </source>
</evidence>
<sequence length="659" mass="74970">MPKSTENLSTTESMAKAYVHLIAFQYRLRCHFFIISGLVAVHMDGLKVSSIFEIQYIDFNTTSPHTTFPCHFSRQTKGHQHTPEPYTEIDLQIQIAFADPLPSRFKDLVTDSCPPMNPLPPTPAKSLNPLWQAFWLHELQKNPTFCSFGCKLCFQKCLFRNGKIEAAVRLHEDIMNGNIGLGFICKPNIVCYSILIANLCKDGFIKKAKELFLEMKCRRISPDVVVYTSLINGLVYSDNLDEAKYLFIEMMNEGISPSVMTFNLLVNVLCKEGKSNEASGLFELMVQRGEHVDSFSYNILMEGYCWEGKIDKARELYILMVDKGIEPDVRTHNVLINGYIKINRTEEAIRIFRQMTRSRKIKPTIVTYNALLTGVLKKGDVLNAQKLFDEMLHDLTPSSCTYNIMLNGLCKNDCVLQALDLLQTLENNGVVVLDIKAYNSVIDGLCKAGRMETAWDVYMKLSSKGLVPTVVTYSILIHGFCKTGQLTKVDDLFLEMLEKGCVPNAVTFNAFMRKFSRSDMSPKVIELLKKMVENKAVPDAFMKKRDQGWTHPTREVETRLPSISIRLHIQTVEGFRAAGSCLNIWLKWTSMRHESVALWRFNPKEDNAVFHFPTQVICFQPAHAFDLFRMFESVKKNLIVLVLSVDSTAILSSFAGIIW</sequence>
<dbReference type="Gene3D" id="1.25.40.10">
    <property type="entry name" value="Tetratricopeptide repeat domain"/>
    <property type="match status" value="5"/>
</dbReference>
<dbReference type="InterPro" id="IPR002885">
    <property type="entry name" value="PPR_rpt"/>
</dbReference>
<feature type="repeat" description="PPR" evidence="3">
    <location>
        <begin position="188"/>
        <end position="222"/>
    </location>
</feature>
<evidence type="ECO:0000313" key="5">
    <source>
        <dbReference type="Proteomes" id="UP001177003"/>
    </source>
</evidence>
<comment type="similarity">
    <text evidence="1">Belongs to the PPR family. P subfamily.</text>
</comment>
<dbReference type="Proteomes" id="UP001177003">
    <property type="component" value="Chromosome 9"/>
</dbReference>
<evidence type="ECO:0000256" key="3">
    <source>
        <dbReference type="PROSITE-ProRule" id="PRU00708"/>
    </source>
</evidence>
<keyword evidence="2" id="KW-0677">Repeat</keyword>
<feature type="repeat" description="PPR" evidence="3">
    <location>
        <begin position="328"/>
        <end position="363"/>
    </location>
</feature>
<feature type="repeat" description="PPR" evidence="3">
    <location>
        <begin position="434"/>
        <end position="468"/>
    </location>
</feature>
<name>A0AA35ZXC5_LACSI</name>
<dbReference type="Pfam" id="PF13041">
    <property type="entry name" value="PPR_2"/>
    <property type="match status" value="4"/>
</dbReference>
<dbReference type="NCBIfam" id="TIGR00756">
    <property type="entry name" value="PPR"/>
    <property type="match status" value="9"/>
</dbReference>
<feature type="repeat" description="PPR" evidence="3">
    <location>
        <begin position="364"/>
        <end position="394"/>
    </location>
</feature>
<protein>
    <recommendedName>
        <fullName evidence="6">Pentatricopeptide repeat-containing protein</fullName>
    </recommendedName>
</protein>
<organism evidence="4 5">
    <name type="scientific">Lactuca saligna</name>
    <name type="common">Willowleaf lettuce</name>
    <dbReference type="NCBI Taxonomy" id="75948"/>
    <lineage>
        <taxon>Eukaryota</taxon>
        <taxon>Viridiplantae</taxon>
        <taxon>Streptophyta</taxon>
        <taxon>Embryophyta</taxon>
        <taxon>Tracheophyta</taxon>
        <taxon>Spermatophyta</taxon>
        <taxon>Magnoliopsida</taxon>
        <taxon>eudicotyledons</taxon>
        <taxon>Gunneridae</taxon>
        <taxon>Pentapetalae</taxon>
        <taxon>asterids</taxon>
        <taxon>campanulids</taxon>
        <taxon>Asterales</taxon>
        <taxon>Asteraceae</taxon>
        <taxon>Cichorioideae</taxon>
        <taxon>Cichorieae</taxon>
        <taxon>Lactucinae</taxon>
        <taxon>Lactuca</taxon>
    </lineage>
</organism>
<dbReference type="EMBL" id="OX465085">
    <property type="protein sequence ID" value="CAI9300659.1"/>
    <property type="molecule type" value="Genomic_DNA"/>
</dbReference>
<dbReference type="PROSITE" id="PS51375">
    <property type="entry name" value="PPR"/>
    <property type="match status" value="10"/>
</dbReference>
<dbReference type="InterPro" id="IPR011990">
    <property type="entry name" value="TPR-like_helical_dom_sf"/>
</dbReference>
<feature type="repeat" description="PPR" evidence="3">
    <location>
        <begin position="398"/>
        <end position="432"/>
    </location>
</feature>
<evidence type="ECO:0000256" key="2">
    <source>
        <dbReference type="ARBA" id="ARBA00022737"/>
    </source>
</evidence>
<gene>
    <name evidence="4" type="ORF">LSALG_LOCUS39281</name>
</gene>